<evidence type="ECO:0000313" key="2">
    <source>
        <dbReference type="EMBL" id="KAJ4968509.1"/>
    </source>
</evidence>
<gene>
    <name evidence="2" type="ORF">NE237_015210</name>
</gene>
<dbReference type="Proteomes" id="UP001141806">
    <property type="component" value="Unassembled WGS sequence"/>
</dbReference>
<feature type="region of interest" description="Disordered" evidence="1">
    <location>
        <begin position="1"/>
        <end position="23"/>
    </location>
</feature>
<protein>
    <submittedName>
        <fullName evidence="2">Uncharacterized protein</fullName>
    </submittedName>
</protein>
<dbReference type="OrthoDB" id="1752268at2759"/>
<evidence type="ECO:0000256" key="1">
    <source>
        <dbReference type="SAM" id="MobiDB-lite"/>
    </source>
</evidence>
<comment type="caution">
    <text evidence="2">The sequence shown here is derived from an EMBL/GenBank/DDBJ whole genome shotgun (WGS) entry which is preliminary data.</text>
</comment>
<evidence type="ECO:0000313" key="3">
    <source>
        <dbReference type="Proteomes" id="UP001141806"/>
    </source>
</evidence>
<accession>A0A9Q0KDM0</accession>
<reference evidence="2" key="1">
    <citation type="journal article" date="2023" name="Plant J.">
        <title>The genome of the king protea, Protea cynaroides.</title>
        <authorList>
            <person name="Chang J."/>
            <person name="Duong T.A."/>
            <person name="Schoeman C."/>
            <person name="Ma X."/>
            <person name="Roodt D."/>
            <person name="Barker N."/>
            <person name="Li Z."/>
            <person name="Van de Peer Y."/>
            <person name="Mizrachi E."/>
        </authorList>
    </citation>
    <scope>NUCLEOTIDE SEQUENCE</scope>
    <source>
        <tissue evidence="2">Young leaves</tissue>
    </source>
</reference>
<name>A0A9Q0KDM0_9MAGN</name>
<keyword evidence="3" id="KW-1185">Reference proteome</keyword>
<sequence>MKLDPKRERSKNYYYYHDENGHDTDKCHALRYAIKDFIKSGHIREYVEKPTTADNKQKGKQPAEWEDNVEPRRARRNQNDSDGDNSASPPLNKIGNLRSRISVILKSTQLTPKFKQRIRNQHQRVSRQATQVAESRTTGNQSRKLTMASRNV</sequence>
<dbReference type="EMBL" id="JAMYWD010000006">
    <property type="protein sequence ID" value="KAJ4968509.1"/>
    <property type="molecule type" value="Genomic_DNA"/>
</dbReference>
<dbReference type="AlphaFoldDB" id="A0A9Q0KDM0"/>
<proteinExistence type="predicted"/>
<organism evidence="2 3">
    <name type="scientific">Protea cynaroides</name>
    <dbReference type="NCBI Taxonomy" id="273540"/>
    <lineage>
        <taxon>Eukaryota</taxon>
        <taxon>Viridiplantae</taxon>
        <taxon>Streptophyta</taxon>
        <taxon>Embryophyta</taxon>
        <taxon>Tracheophyta</taxon>
        <taxon>Spermatophyta</taxon>
        <taxon>Magnoliopsida</taxon>
        <taxon>Proteales</taxon>
        <taxon>Proteaceae</taxon>
        <taxon>Protea</taxon>
    </lineage>
</organism>
<feature type="compositionally biased region" description="Basic residues" evidence="1">
    <location>
        <begin position="115"/>
        <end position="125"/>
    </location>
</feature>
<feature type="region of interest" description="Disordered" evidence="1">
    <location>
        <begin position="115"/>
        <end position="152"/>
    </location>
</feature>
<feature type="region of interest" description="Disordered" evidence="1">
    <location>
        <begin position="43"/>
        <end position="96"/>
    </location>
</feature>
<feature type="compositionally biased region" description="Polar residues" evidence="1">
    <location>
        <begin position="126"/>
        <end position="152"/>
    </location>
</feature>